<keyword evidence="2" id="KW-0812">Transmembrane</keyword>
<dbReference type="AlphaFoldDB" id="U6LPX9"/>
<dbReference type="VEuPathDB" id="ToxoDB:EBH_0028920"/>
<feature type="region of interest" description="Disordered" evidence="1">
    <location>
        <begin position="66"/>
        <end position="92"/>
    </location>
</feature>
<feature type="compositionally biased region" description="Low complexity" evidence="1">
    <location>
        <begin position="69"/>
        <end position="79"/>
    </location>
</feature>
<sequence>MEGSADEEDSPVAAPAAAAAAAPAAEPPAAAAAADSPQPPPPAAAAAAAAPAAAAGGGCLRKDEYQSGASARSASTTRRLQINPTATMRTSRSRYDPCCCNSSLEAAASAAAGTGAGGCLKRLKARVAEFLSDLFGSEFDFGAAYRRAKGLGDGYQSSITVRTDQQEQVKAADHLTFFPLTFKEKKFEKQYGLICSQLFIGRLFLVLIAIIFLVIPVMWLLGSRCFIDVGLDTQSWGAWLAFHLSFLINFCIAVCSLVLIIFPKIWPSVRRHFELYAYANVLLWLCILLIVLATFPKLVTVPSQMELLWNADSKELAAIIKAGHPLCSALKAATGVDLLLNCIQAGTDFTTCAAQCQGNAECVAAAFSLVGTGATYCQQMSEAVSNNFGRLGTELRHLYFPFAFYLPYVKVTLQVFKTPLVALALIVCVFGTGLMFLDAMSPSRTKLTILMHLLVIPLCSLPFVLLHATYPTVVPFEET</sequence>
<feature type="region of interest" description="Disordered" evidence="1">
    <location>
        <begin position="1"/>
        <end position="48"/>
    </location>
</feature>
<gene>
    <name evidence="3" type="ORF">EBH_0028920</name>
</gene>
<accession>U6LPX9</accession>
<protein>
    <submittedName>
        <fullName evidence="3">Uncharacterized protein</fullName>
    </submittedName>
</protein>
<evidence type="ECO:0000313" key="4">
    <source>
        <dbReference type="Proteomes" id="UP000030750"/>
    </source>
</evidence>
<feature type="transmembrane region" description="Helical" evidence="2">
    <location>
        <begin position="241"/>
        <end position="263"/>
    </location>
</feature>
<keyword evidence="4" id="KW-1185">Reference proteome</keyword>
<dbReference type="Proteomes" id="UP000030750">
    <property type="component" value="Unassembled WGS sequence"/>
</dbReference>
<feature type="transmembrane region" description="Helical" evidence="2">
    <location>
        <begin position="420"/>
        <end position="437"/>
    </location>
</feature>
<feature type="compositionally biased region" description="Acidic residues" evidence="1">
    <location>
        <begin position="1"/>
        <end position="10"/>
    </location>
</feature>
<evidence type="ECO:0000256" key="1">
    <source>
        <dbReference type="SAM" id="MobiDB-lite"/>
    </source>
</evidence>
<evidence type="ECO:0000256" key="2">
    <source>
        <dbReference type="SAM" id="Phobius"/>
    </source>
</evidence>
<evidence type="ECO:0000313" key="3">
    <source>
        <dbReference type="EMBL" id="CDJ49845.1"/>
    </source>
</evidence>
<feature type="transmembrane region" description="Helical" evidence="2">
    <location>
        <begin position="449"/>
        <end position="470"/>
    </location>
</feature>
<reference evidence="3" key="1">
    <citation type="submission" date="2013-10" db="EMBL/GenBank/DDBJ databases">
        <title>Genomic analysis of the causative agents of coccidiosis in chickens.</title>
        <authorList>
            <person name="Reid A.J."/>
            <person name="Blake D."/>
            <person name="Billington K."/>
            <person name="Browne H."/>
            <person name="Dunn M."/>
            <person name="Hung S."/>
            <person name="Kawahara F."/>
            <person name="Miranda-Saavedra D."/>
            <person name="Mourier T."/>
            <person name="Nagra H."/>
            <person name="Otto T.D."/>
            <person name="Rawlings N."/>
            <person name="Sanchez A."/>
            <person name="Sanders M."/>
            <person name="Subramaniam C."/>
            <person name="Tay Y."/>
            <person name="Dear P."/>
            <person name="Doerig C."/>
            <person name="Gruber A."/>
            <person name="Parkinson J."/>
            <person name="Shirley M."/>
            <person name="Wan K.L."/>
            <person name="Berriman M."/>
            <person name="Tomley F."/>
            <person name="Pain A."/>
        </authorList>
    </citation>
    <scope>NUCLEOTIDE SEQUENCE [LARGE SCALE GENOMIC DNA]</scope>
    <source>
        <strain evidence="3">Houghton</strain>
    </source>
</reference>
<organism evidence="3 4">
    <name type="scientific">Eimeria brunetti</name>
    <dbReference type="NCBI Taxonomy" id="51314"/>
    <lineage>
        <taxon>Eukaryota</taxon>
        <taxon>Sar</taxon>
        <taxon>Alveolata</taxon>
        <taxon>Apicomplexa</taxon>
        <taxon>Conoidasida</taxon>
        <taxon>Coccidia</taxon>
        <taxon>Eucoccidiorida</taxon>
        <taxon>Eimeriorina</taxon>
        <taxon>Eimeriidae</taxon>
        <taxon>Eimeria</taxon>
    </lineage>
</organism>
<dbReference type="EMBL" id="HG711888">
    <property type="protein sequence ID" value="CDJ49845.1"/>
    <property type="molecule type" value="Genomic_DNA"/>
</dbReference>
<keyword evidence="2" id="KW-1133">Transmembrane helix</keyword>
<feature type="transmembrane region" description="Helical" evidence="2">
    <location>
        <begin position="275"/>
        <end position="295"/>
    </location>
</feature>
<feature type="compositionally biased region" description="Polar residues" evidence="1">
    <location>
        <begin position="80"/>
        <end position="90"/>
    </location>
</feature>
<reference evidence="3" key="2">
    <citation type="submission" date="2013-10" db="EMBL/GenBank/DDBJ databases">
        <authorList>
            <person name="Aslett M."/>
        </authorList>
    </citation>
    <scope>NUCLEOTIDE SEQUENCE [LARGE SCALE GENOMIC DNA]</scope>
    <source>
        <strain evidence="3">Houghton</strain>
    </source>
</reference>
<feature type="compositionally biased region" description="Low complexity" evidence="1">
    <location>
        <begin position="13"/>
        <end position="36"/>
    </location>
</feature>
<feature type="transmembrane region" description="Helical" evidence="2">
    <location>
        <begin position="199"/>
        <end position="221"/>
    </location>
</feature>
<name>U6LPX9_9EIME</name>
<dbReference type="OrthoDB" id="189220at2759"/>
<keyword evidence="2" id="KW-0472">Membrane</keyword>
<proteinExistence type="predicted"/>